<protein>
    <submittedName>
        <fullName evidence="4">Mannosyl-3-phosphoglycerate phosphatase</fullName>
    </submittedName>
</protein>
<dbReference type="SUPFAM" id="SSF56784">
    <property type="entry name" value="HAD-like"/>
    <property type="match status" value="1"/>
</dbReference>
<dbReference type="InterPro" id="IPR006379">
    <property type="entry name" value="HAD-SF_hydro_IIB"/>
</dbReference>
<keyword evidence="2" id="KW-0378">Hydrolase</keyword>
<dbReference type="Gene3D" id="3.40.50.1000">
    <property type="entry name" value="HAD superfamily/HAD-like"/>
    <property type="match status" value="1"/>
</dbReference>
<dbReference type="GO" id="GO:0000287">
    <property type="term" value="F:magnesium ion binding"/>
    <property type="evidence" value="ECO:0007669"/>
    <property type="project" value="TreeGrafter"/>
</dbReference>
<dbReference type="OrthoDB" id="9814970at2"/>
<dbReference type="STRING" id="1790137.AXE80_13985"/>
<dbReference type="GO" id="GO:0050531">
    <property type="term" value="F:mannosyl-3-phosphoglycerate phosphatase activity"/>
    <property type="evidence" value="ECO:0007669"/>
    <property type="project" value="InterPro"/>
</dbReference>
<dbReference type="PANTHER" id="PTHR10000:SF8">
    <property type="entry name" value="HAD SUPERFAMILY HYDROLASE-LIKE, TYPE 3"/>
    <property type="match status" value="1"/>
</dbReference>
<sequence>MNTIIFTDLDGTFLNHDDYSFEASKEARERILKKQIPLIFTTSKTKIEVELLQKKVGIQEPFIVENGAALFIPKDYKGFDFSFLKEFGDYYVLQLGVSYEKVVAFYNSYKTEYGMFGFSDMTIDDVVKHTGLPQESAKLSKQRGFTEPFVLKEGAQVEKLEKMASENGLKITKGGRFYHLIGENQDKGKAVEKCVKIFEECYQTKIKSIGLGDGENDIPLLASVDIPIAIKNHEGNYVNLPTNKLQKSTYKGAKGWNEMILKNV</sequence>
<keyword evidence="3" id="KW-0460">Magnesium</keyword>
<dbReference type="PANTHER" id="PTHR10000">
    <property type="entry name" value="PHOSPHOSERINE PHOSPHATASE"/>
    <property type="match status" value="1"/>
</dbReference>
<evidence type="ECO:0000313" key="4">
    <source>
        <dbReference type="EMBL" id="ANW97335.1"/>
    </source>
</evidence>
<dbReference type="SFLD" id="SFLDS00003">
    <property type="entry name" value="Haloacid_Dehalogenase"/>
    <property type="match status" value="1"/>
</dbReference>
<dbReference type="SFLD" id="SFLDG01142">
    <property type="entry name" value="C2.B.2:_Mannosyl-3-phosphoglyc"/>
    <property type="match status" value="1"/>
</dbReference>
<dbReference type="NCBIfam" id="TIGR01486">
    <property type="entry name" value="HAD-SF-IIB-MPGP"/>
    <property type="match status" value="1"/>
</dbReference>
<evidence type="ECO:0000256" key="1">
    <source>
        <dbReference type="ARBA" id="ARBA00022723"/>
    </source>
</evidence>
<evidence type="ECO:0000313" key="5">
    <source>
        <dbReference type="Proteomes" id="UP000092967"/>
    </source>
</evidence>
<dbReference type="EMBL" id="CP014224">
    <property type="protein sequence ID" value="ANW97335.1"/>
    <property type="molecule type" value="Genomic_DNA"/>
</dbReference>
<dbReference type="CDD" id="cd07507">
    <property type="entry name" value="HAD_Pase"/>
    <property type="match status" value="1"/>
</dbReference>
<dbReference type="InterPro" id="IPR006381">
    <property type="entry name" value="HAD-SF-IIB-MPGP"/>
</dbReference>
<reference evidence="4 5" key="1">
    <citation type="submission" date="2016-02" db="EMBL/GenBank/DDBJ databases">
        <authorList>
            <person name="Wen L."/>
            <person name="He K."/>
            <person name="Yang H."/>
        </authorList>
    </citation>
    <scope>NUCLEOTIDE SEQUENCE [LARGE SCALE GENOMIC DNA]</scope>
    <source>
        <strain evidence="4 5">CZ1127</strain>
    </source>
</reference>
<dbReference type="RefSeq" id="WP_068828457.1">
    <property type="nucleotide sequence ID" value="NZ_CP014224.1"/>
</dbReference>
<evidence type="ECO:0000256" key="3">
    <source>
        <dbReference type="ARBA" id="ARBA00022842"/>
    </source>
</evidence>
<name>A0A1B1Y9A2_9FLAO</name>
<gene>
    <name evidence="4" type="ORF">AXE80_13985</name>
</gene>
<dbReference type="SFLD" id="SFLDG01140">
    <property type="entry name" value="C2.B:_Phosphomannomutase_and_P"/>
    <property type="match status" value="1"/>
</dbReference>
<keyword evidence="1" id="KW-0479">Metal-binding</keyword>
<dbReference type="KEGG" id="wfu:AXE80_13985"/>
<keyword evidence="5" id="KW-1185">Reference proteome</keyword>
<evidence type="ECO:0000256" key="2">
    <source>
        <dbReference type="ARBA" id="ARBA00022801"/>
    </source>
</evidence>
<dbReference type="AlphaFoldDB" id="A0A1B1Y9A2"/>
<dbReference type="NCBIfam" id="TIGR01484">
    <property type="entry name" value="HAD-SF-IIB"/>
    <property type="match status" value="1"/>
</dbReference>
<accession>A0A1B1Y9A2</accession>
<dbReference type="InterPro" id="IPR036412">
    <property type="entry name" value="HAD-like_sf"/>
</dbReference>
<dbReference type="Gene3D" id="3.30.980.20">
    <property type="entry name" value="Putative mannosyl-3-phosphoglycerate phosphatase, domain 2"/>
    <property type="match status" value="1"/>
</dbReference>
<dbReference type="InterPro" id="IPR023214">
    <property type="entry name" value="HAD_sf"/>
</dbReference>
<dbReference type="GO" id="GO:0005829">
    <property type="term" value="C:cytosol"/>
    <property type="evidence" value="ECO:0007669"/>
    <property type="project" value="TreeGrafter"/>
</dbReference>
<proteinExistence type="predicted"/>
<organism evidence="4 5">
    <name type="scientific">Wenyingzhuangia fucanilytica</name>
    <dbReference type="NCBI Taxonomy" id="1790137"/>
    <lineage>
        <taxon>Bacteria</taxon>
        <taxon>Pseudomonadati</taxon>
        <taxon>Bacteroidota</taxon>
        <taxon>Flavobacteriia</taxon>
        <taxon>Flavobacteriales</taxon>
        <taxon>Flavobacteriaceae</taxon>
        <taxon>Wenyingzhuangia</taxon>
    </lineage>
</organism>
<dbReference type="GO" id="GO:0051479">
    <property type="term" value="P:mannosylglycerate biosynthetic process"/>
    <property type="evidence" value="ECO:0007669"/>
    <property type="project" value="InterPro"/>
</dbReference>
<dbReference type="Proteomes" id="UP000092967">
    <property type="component" value="Chromosome"/>
</dbReference>
<dbReference type="Pfam" id="PF08282">
    <property type="entry name" value="Hydrolase_3"/>
    <property type="match status" value="1"/>
</dbReference>